<feature type="transmembrane region" description="Helical" evidence="8">
    <location>
        <begin position="64"/>
        <end position="84"/>
    </location>
</feature>
<evidence type="ECO:0000256" key="7">
    <source>
        <dbReference type="SAM" id="MobiDB-lite"/>
    </source>
</evidence>
<sequence length="706" mass="75712">MNAHVPITVHREPADPPATPSTRGSQDDQITVTRGLTPRAVLAGLAIGVLINLSNTYYGLRIGVASQMSMVSSLLGFAGFKLISRYTSVPFSPAENVLLVSVATATGAMPVTAGFVGVIPALEYLIGPEDNGPLVMAWQKLALWSVALCFFGLIFAAWLRPHFIERQNLPWPGARATANLISTLHHKAPVPTPTLPGPCASGSNVQSEQHTLSYGHGPSEENQPLFSRASSIDWNSAVNWLIKGASMSGLLTIVMFFIPILHNVPIFGKPAAKDWLWSIDVSPGFFGQGIITGPTIPIHMLVGAIVGWGILSPYAKSKGYAPGKVDDWENGPRGWIIWVSLAALLADASVKLGWFILKPAHTVYCQRDGQVRTKLRSLRRDIEMRLGFESREPAYHVVSTEDDDSPTVDGRNISGMHVTKDEQEASEMSLSWSVLGLILFVAIVACVLAMQVMFGMIRWYYTMLAIFLSLPMAVVGIRSLAETDYNPESAIVSQLVFASIISQSNPNGIIINLLSAAVAQAGANQSGDLSYDFKVGHLVGARPDIQTWGQIIGSIVGAFVSCSIYRLYASQYTIPGPLFRVPSSFLVLSTARLLMGRGLPEGVAPFALGAAILSAAGTVVKMRYSGQWWEKFLPSGVAFAIGIYNTPSFTITRAIGGLLYLVHKRRNGGQAGHSVIFASGLLLGESLASLVTIALTAAKVSQLGGD</sequence>
<feature type="region of interest" description="Disordered" evidence="7">
    <location>
        <begin position="1"/>
        <end position="28"/>
    </location>
</feature>
<feature type="transmembrane region" description="Helical" evidence="8">
    <location>
        <begin position="335"/>
        <end position="357"/>
    </location>
</feature>
<evidence type="ECO:0000256" key="2">
    <source>
        <dbReference type="ARBA" id="ARBA00008807"/>
    </source>
</evidence>
<dbReference type="InterPro" id="IPR045035">
    <property type="entry name" value="YSL-like"/>
</dbReference>
<dbReference type="GO" id="GO:0000329">
    <property type="term" value="C:fungal-type vacuole membrane"/>
    <property type="evidence" value="ECO:0007669"/>
    <property type="project" value="TreeGrafter"/>
</dbReference>
<keyword evidence="5 8" id="KW-1133">Transmembrane helix</keyword>
<organism evidence="9 10">
    <name type="scientific">Pochonia chlamydosporia 170</name>
    <dbReference type="NCBI Taxonomy" id="1380566"/>
    <lineage>
        <taxon>Eukaryota</taxon>
        <taxon>Fungi</taxon>
        <taxon>Dikarya</taxon>
        <taxon>Ascomycota</taxon>
        <taxon>Pezizomycotina</taxon>
        <taxon>Sordariomycetes</taxon>
        <taxon>Hypocreomycetidae</taxon>
        <taxon>Hypocreales</taxon>
        <taxon>Clavicipitaceae</taxon>
        <taxon>Pochonia</taxon>
    </lineage>
</organism>
<evidence type="ECO:0000256" key="8">
    <source>
        <dbReference type="SAM" id="Phobius"/>
    </source>
</evidence>
<dbReference type="STRING" id="1380566.A0A179FVM5"/>
<feature type="transmembrane region" description="Helical" evidence="8">
    <location>
        <begin position="298"/>
        <end position="315"/>
    </location>
</feature>
<proteinExistence type="inferred from homology"/>
<feature type="transmembrane region" description="Helical" evidence="8">
    <location>
        <begin position="606"/>
        <end position="624"/>
    </location>
</feature>
<dbReference type="OrthoDB" id="627262at2759"/>
<feature type="transmembrane region" description="Helical" evidence="8">
    <location>
        <begin position="96"/>
        <end position="121"/>
    </location>
</feature>
<comment type="similarity">
    <text evidence="2">Belongs to the oligopeptide OPT transporter family.</text>
</comment>
<dbReference type="NCBIfam" id="TIGR00728">
    <property type="entry name" value="OPT_sfam"/>
    <property type="match status" value="1"/>
</dbReference>
<dbReference type="GO" id="GO:0035673">
    <property type="term" value="F:oligopeptide transmembrane transporter activity"/>
    <property type="evidence" value="ECO:0007669"/>
    <property type="project" value="InterPro"/>
</dbReference>
<evidence type="ECO:0000256" key="6">
    <source>
        <dbReference type="ARBA" id="ARBA00023136"/>
    </source>
</evidence>
<dbReference type="Pfam" id="PF03169">
    <property type="entry name" value="OPT"/>
    <property type="match status" value="1"/>
</dbReference>
<keyword evidence="10" id="KW-1185">Reference proteome</keyword>
<feature type="transmembrane region" description="Helical" evidence="8">
    <location>
        <begin position="636"/>
        <end position="662"/>
    </location>
</feature>
<name>A0A179FVM5_METCM</name>
<evidence type="ECO:0000313" key="10">
    <source>
        <dbReference type="Proteomes" id="UP000078397"/>
    </source>
</evidence>
<dbReference type="Proteomes" id="UP000078397">
    <property type="component" value="Unassembled WGS sequence"/>
</dbReference>
<feature type="transmembrane region" description="Helical" evidence="8">
    <location>
        <begin position="459"/>
        <end position="477"/>
    </location>
</feature>
<feature type="transmembrane region" description="Helical" evidence="8">
    <location>
        <begin position="141"/>
        <end position="159"/>
    </location>
</feature>
<reference evidence="9 10" key="1">
    <citation type="journal article" date="2016" name="PLoS Pathog.">
        <title>Biosynthesis of antibiotic leucinostatins in bio-control fungus Purpureocillium lilacinum and their inhibition on phytophthora revealed by genome mining.</title>
        <authorList>
            <person name="Wang G."/>
            <person name="Liu Z."/>
            <person name="Lin R."/>
            <person name="Li E."/>
            <person name="Mao Z."/>
            <person name="Ling J."/>
            <person name="Yang Y."/>
            <person name="Yin W.B."/>
            <person name="Xie B."/>
        </authorList>
    </citation>
    <scope>NUCLEOTIDE SEQUENCE [LARGE SCALE GENOMIC DNA]</scope>
    <source>
        <strain evidence="9">170</strain>
    </source>
</reference>
<keyword evidence="4 8" id="KW-0812">Transmembrane</keyword>
<accession>A0A179FVM5</accession>
<dbReference type="KEGG" id="pchm:VFPPC_05342"/>
<comment type="caution">
    <text evidence="9">The sequence shown here is derived from an EMBL/GenBank/DDBJ whole genome shotgun (WGS) entry which is preliminary data.</text>
</comment>
<dbReference type="PANTHER" id="PTHR31645:SF0">
    <property type="entry name" value="OLIGOPEPTIDE TRANSPORTER YGL114W-RELATED"/>
    <property type="match status" value="1"/>
</dbReference>
<dbReference type="EMBL" id="LSBJ02000003">
    <property type="protein sequence ID" value="OAQ69250.1"/>
    <property type="molecule type" value="Genomic_DNA"/>
</dbReference>
<feature type="transmembrane region" description="Helical" evidence="8">
    <location>
        <begin position="40"/>
        <end position="58"/>
    </location>
</feature>
<keyword evidence="3" id="KW-0813">Transport</keyword>
<dbReference type="GeneID" id="28848546"/>
<feature type="transmembrane region" description="Helical" evidence="8">
    <location>
        <begin position="430"/>
        <end position="453"/>
    </location>
</feature>
<dbReference type="InterPro" id="IPR004813">
    <property type="entry name" value="OPT"/>
</dbReference>
<dbReference type="AlphaFoldDB" id="A0A179FVM5"/>
<dbReference type="PANTHER" id="PTHR31645">
    <property type="entry name" value="OLIGOPEPTIDE TRANSPORTER YGL114W-RELATED"/>
    <property type="match status" value="1"/>
</dbReference>
<keyword evidence="6 8" id="KW-0472">Membrane</keyword>
<evidence type="ECO:0000256" key="4">
    <source>
        <dbReference type="ARBA" id="ARBA00022692"/>
    </source>
</evidence>
<evidence type="ECO:0000256" key="3">
    <source>
        <dbReference type="ARBA" id="ARBA00022448"/>
    </source>
</evidence>
<gene>
    <name evidence="9" type="ORF">VFPPC_05342</name>
</gene>
<protein>
    <submittedName>
        <fullName evidence="9">Oligopeptide transporter</fullName>
    </submittedName>
</protein>
<evidence type="ECO:0000313" key="9">
    <source>
        <dbReference type="EMBL" id="OAQ69250.1"/>
    </source>
</evidence>
<evidence type="ECO:0000256" key="5">
    <source>
        <dbReference type="ARBA" id="ARBA00022989"/>
    </source>
</evidence>
<comment type="subcellular location">
    <subcellularLocation>
        <location evidence="1">Membrane</location>
        <topology evidence="1">Multi-pass membrane protein</topology>
    </subcellularLocation>
</comment>
<feature type="transmembrane region" description="Helical" evidence="8">
    <location>
        <begin position="551"/>
        <end position="568"/>
    </location>
</feature>
<dbReference type="RefSeq" id="XP_018146100.1">
    <property type="nucleotide sequence ID" value="XM_018284552.1"/>
</dbReference>
<evidence type="ECO:0000256" key="1">
    <source>
        <dbReference type="ARBA" id="ARBA00004141"/>
    </source>
</evidence>
<feature type="transmembrane region" description="Helical" evidence="8">
    <location>
        <begin position="240"/>
        <end position="262"/>
    </location>
</feature>
<feature type="transmembrane region" description="Helical" evidence="8">
    <location>
        <begin position="674"/>
        <end position="698"/>
    </location>
</feature>